<evidence type="ECO:0000256" key="1">
    <source>
        <dbReference type="ARBA" id="ARBA00004196"/>
    </source>
</evidence>
<evidence type="ECO:0000256" key="5">
    <source>
        <dbReference type="SAM" id="SignalP"/>
    </source>
</evidence>
<dbReference type="SUPFAM" id="SSF53850">
    <property type="entry name" value="Periplasmic binding protein-like II"/>
    <property type="match status" value="1"/>
</dbReference>
<accession>A0A2T0R1B6</accession>
<dbReference type="Pfam" id="PF01547">
    <property type="entry name" value="SBP_bac_1"/>
    <property type="match status" value="1"/>
</dbReference>
<keyword evidence="3" id="KW-0813">Transport</keyword>
<organism evidence="6 7">
    <name type="scientific">Kineococcus rhizosphaerae</name>
    <dbReference type="NCBI Taxonomy" id="559628"/>
    <lineage>
        <taxon>Bacteria</taxon>
        <taxon>Bacillati</taxon>
        <taxon>Actinomycetota</taxon>
        <taxon>Actinomycetes</taxon>
        <taxon>Kineosporiales</taxon>
        <taxon>Kineosporiaceae</taxon>
        <taxon>Kineococcus</taxon>
    </lineage>
</organism>
<gene>
    <name evidence="6" type="ORF">CLV37_10825</name>
</gene>
<evidence type="ECO:0000256" key="4">
    <source>
        <dbReference type="ARBA" id="ARBA00022729"/>
    </source>
</evidence>
<keyword evidence="4 5" id="KW-0732">Signal</keyword>
<evidence type="ECO:0000256" key="3">
    <source>
        <dbReference type="ARBA" id="ARBA00022448"/>
    </source>
</evidence>
<evidence type="ECO:0000313" key="7">
    <source>
        <dbReference type="Proteomes" id="UP000238083"/>
    </source>
</evidence>
<sequence>MSETTSLHRRRFLGLALAGTLVPFGAAACAASGSDDGPSDAGPTGKVSDDNPFGVADGTAVEAVIFDGGYGTDYVSAVAAKYADLHGGAKLTVAPSTQIAQELQPRFVGGNPPDLLDNSGANAIGLATIAAQLEDLTPLTKAKNTDGDVIADTLYPGMLTDGTYDGRLVQLNYVLTVYGLWYSKTLFDTNGWKAPTTWDEALALGAAAKSAGKYLFCWGKEAASYYLTLAVESAIKEGGDEVRVALGNLDANAWSHPAVQAVFAKMAQAVQAGYFRPGGAGTQFTAAQAQWSQAQEAVLYPSGSWIENEMKSQTAENFQMTGCPAPAVSSGAKMPATAFHASAGEPFVVPSKAKNKAGGMEVLRLMLSKEGAANFAKTKLSSTIVKGTVPADAFGSTALASQIAMLDAAGEDTFTFNFNDVYGFTSQNNVLWNGFLSGQLDAAGLTKGLQDQFDKTREDSSIVKVQVK</sequence>
<dbReference type="PANTHER" id="PTHR43649:SF31">
    <property type="entry name" value="SN-GLYCEROL-3-PHOSPHATE-BINDING PERIPLASMIC PROTEIN UGPB"/>
    <property type="match status" value="1"/>
</dbReference>
<keyword evidence="7" id="KW-1185">Reference proteome</keyword>
<dbReference type="OrthoDB" id="8663148at2"/>
<feature type="signal peptide" evidence="5">
    <location>
        <begin position="1"/>
        <end position="30"/>
    </location>
</feature>
<protein>
    <submittedName>
        <fullName evidence="6">Carbohydrate ABC transporter substrate-binding protein (CUT1 family)</fullName>
    </submittedName>
</protein>
<dbReference type="InterPro" id="IPR006311">
    <property type="entry name" value="TAT_signal"/>
</dbReference>
<dbReference type="AlphaFoldDB" id="A0A2T0R1B6"/>
<dbReference type="PANTHER" id="PTHR43649">
    <property type="entry name" value="ARABINOSE-BINDING PROTEIN-RELATED"/>
    <property type="match status" value="1"/>
</dbReference>
<comment type="subcellular location">
    <subcellularLocation>
        <location evidence="1">Cell envelope</location>
    </subcellularLocation>
</comment>
<comment type="caution">
    <text evidence="6">The sequence shown here is derived from an EMBL/GenBank/DDBJ whole genome shotgun (WGS) entry which is preliminary data.</text>
</comment>
<reference evidence="6 7" key="1">
    <citation type="submission" date="2018-03" db="EMBL/GenBank/DDBJ databases">
        <title>Genomic Encyclopedia of Archaeal and Bacterial Type Strains, Phase II (KMG-II): from individual species to whole genera.</title>
        <authorList>
            <person name="Goeker M."/>
        </authorList>
    </citation>
    <scope>NUCLEOTIDE SEQUENCE [LARGE SCALE GENOMIC DNA]</scope>
    <source>
        <strain evidence="6 7">DSM 19711</strain>
    </source>
</reference>
<dbReference type="InterPro" id="IPR022386">
    <property type="entry name" value="Chitin_NgcE"/>
</dbReference>
<dbReference type="PROSITE" id="PS51318">
    <property type="entry name" value="TAT"/>
    <property type="match status" value="1"/>
</dbReference>
<dbReference type="GO" id="GO:0030313">
    <property type="term" value="C:cell envelope"/>
    <property type="evidence" value="ECO:0007669"/>
    <property type="project" value="UniProtKB-SubCell"/>
</dbReference>
<name>A0A2T0R1B6_9ACTN</name>
<dbReference type="RefSeq" id="WP_106212095.1">
    <property type="nucleotide sequence ID" value="NZ_PVZF01000008.1"/>
</dbReference>
<dbReference type="EMBL" id="PVZF01000008">
    <property type="protein sequence ID" value="PRY13357.1"/>
    <property type="molecule type" value="Genomic_DNA"/>
</dbReference>
<dbReference type="NCBIfam" id="TIGR03851">
    <property type="entry name" value="chitin_NgcE"/>
    <property type="match status" value="1"/>
</dbReference>
<proteinExistence type="inferred from homology"/>
<evidence type="ECO:0000313" key="6">
    <source>
        <dbReference type="EMBL" id="PRY13357.1"/>
    </source>
</evidence>
<feature type="chain" id="PRO_5015659610" evidence="5">
    <location>
        <begin position="31"/>
        <end position="468"/>
    </location>
</feature>
<dbReference type="InterPro" id="IPR050490">
    <property type="entry name" value="Bact_solute-bd_prot1"/>
</dbReference>
<evidence type="ECO:0000256" key="2">
    <source>
        <dbReference type="ARBA" id="ARBA00008520"/>
    </source>
</evidence>
<dbReference type="Gene3D" id="3.40.190.10">
    <property type="entry name" value="Periplasmic binding protein-like II"/>
    <property type="match status" value="1"/>
</dbReference>
<dbReference type="InterPro" id="IPR006059">
    <property type="entry name" value="SBP"/>
</dbReference>
<comment type="similarity">
    <text evidence="2">Belongs to the bacterial solute-binding protein 1 family.</text>
</comment>
<dbReference type="Proteomes" id="UP000238083">
    <property type="component" value="Unassembled WGS sequence"/>
</dbReference>